<organism evidence="1 2">
    <name type="scientific">Plakobranchus ocellatus</name>
    <dbReference type="NCBI Taxonomy" id="259542"/>
    <lineage>
        <taxon>Eukaryota</taxon>
        <taxon>Metazoa</taxon>
        <taxon>Spiralia</taxon>
        <taxon>Lophotrochozoa</taxon>
        <taxon>Mollusca</taxon>
        <taxon>Gastropoda</taxon>
        <taxon>Heterobranchia</taxon>
        <taxon>Euthyneura</taxon>
        <taxon>Panpulmonata</taxon>
        <taxon>Sacoglossa</taxon>
        <taxon>Placobranchoidea</taxon>
        <taxon>Plakobranchidae</taxon>
        <taxon>Plakobranchus</taxon>
    </lineage>
</organism>
<accession>A0AAV3ZIL3</accession>
<dbReference type="AlphaFoldDB" id="A0AAV3ZIL3"/>
<reference evidence="1 2" key="1">
    <citation type="journal article" date="2021" name="Elife">
        <title>Chloroplast acquisition without the gene transfer in kleptoplastic sea slugs, Plakobranchus ocellatus.</title>
        <authorList>
            <person name="Maeda T."/>
            <person name="Takahashi S."/>
            <person name="Yoshida T."/>
            <person name="Shimamura S."/>
            <person name="Takaki Y."/>
            <person name="Nagai Y."/>
            <person name="Toyoda A."/>
            <person name="Suzuki Y."/>
            <person name="Arimoto A."/>
            <person name="Ishii H."/>
            <person name="Satoh N."/>
            <person name="Nishiyama T."/>
            <person name="Hasebe M."/>
            <person name="Maruyama T."/>
            <person name="Minagawa J."/>
            <person name="Obokata J."/>
            <person name="Shigenobu S."/>
        </authorList>
    </citation>
    <scope>NUCLEOTIDE SEQUENCE [LARGE SCALE GENOMIC DNA]</scope>
</reference>
<comment type="caution">
    <text evidence="1">The sequence shown here is derived from an EMBL/GenBank/DDBJ whole genome shotgun (WGS) entry which is preliminary data.</text>
</comment>
<dbReference type="PANTHER" id="PTHR37162:SF10">
    <property type="entry name" value="DUF4371 DOMAIN-CONTAINING PROTEIN"/>
    <property type="match status" value="1"/>
</dbReference>
<dbReference type="EMBL" id="BLXT01002456">
    <property type="protein sequence ID" value="GFN94465.1"/>
    <property type="molecule type" value="Genomic_DNA"/>
</dbReference>
<evidence type="ECO:0000313" key="1">
    <source>
        <dbReference type="EMBL" id="GFN94465.1"/>
    </source>
</evidence>
<gene>
    <name evidence="1" type="ORF">PoB_002097100</name>
</gene>
<dbReference type="PANTHER" id="PTHR37162">
    <property type="entry name" value="HAT FAMILY DIMERISATION DOMAINCONTAINING PROTEIN-RELATED"/>
    <property type="match status" value="1"/>
</dbReference>
<name>A0AAV3ZIL3_9GAST</name>
<evidence type="ECO:0000313" key="2">
    <source>
        <dbReference type="Proteomes" id="UP000735302"/>
    </source>
</evidence>
<proteinExistence type="predicted"/>
<sequence>MTELITELNLPISSAYTLTKAFKTMFPDSQIAKDFACGKTKSTAIIKDLSKAHQGTLLSSMRISPFTVTTDESNDCGVGKHFPLVIRTVDEDRKEVLSELLAFPVLHGFATGLFEFQAEEPKEHILRKSTLNLMTRVLVSFVRPSAMGSKQPYEVDYKNEANVKTPDDTLIGMLSLNFDSKIRICMRLFYQQSS</sequence>
<protein>
    <submittedName>
        <fullName evidence="1">Proteinral transcription factor ii-i repeat domain-containing protein 2</fullName>
    </submittedName>
</protein>
<dbReference type="Proteomes" id="UP000735302">
    <property type="component" value="Unassembled WGS sequence"/>
</dbReference>
<keyword evidence="2" id="KW-1185">Reference proteome</keyword>